<dbReference type="GO" id="GO:0003735">
    <property type="term" value="F:structural constituent of ribosome"/>
    <property type="evidence" value="ECO:0007669"/>
    <property type="project" value="TreeGrafter"/>
</dbReference>
<dbReference type="AlphaFoldDB" id="A0A7I8VAJ8"/>
<sequence>MLLSHLTRNLRFNSGATWCRKFSRTVLALNDTKNVSKYAMFFDKRVQHILTDITGRDEEKIYRPRYRDTAKPTYRLVTDKELEKLKSDAEEKIQKTLQIPPVLDEKPDVNVILSKDEALAEHDQFNYVFTDISYNIPHEKRTVTVREKDGTLRLATNDEHKRMIQVYFPGEGRKHYMPNMFTEKHLERLLEEGEYEYILDRACVQFDPDETDYIRVTRRVYEYIADRSDFMKLYSTRHFGAAAFFLTVQKNIDSFIAVLINSNLLHSAKSLIDVYYMVHNQEQGLPKEWSNLSDEEAIMMFAKQEAKDGSRIELALQVYKENVEREMSS</sequence>
<keyword evidence="2" id="KW-1185">Reference proteome</keyword>
<evidence type="ECO:0000313" key="1">
    <source>
        <dbReference type="EMBL" id="CAD5113273.1"/>
    </source>
</evidence>
<dbReference type="OrthoDB" id="10052321at2759"/>
<evidence type="ECO:0000313" key="2">
    <source>
        <dbReference type="Proteomes" id="UP000549394"/>
    </source>
</evidence>
<comment type="caution">
    <text evidence="1">The sequence shown here is derived from an EMBL/GenBank/DDBJ whole genome shotgun (WGS) entry which is preliminary data.</text>
</comment>
<accession>A0A7I8VAJ8</accession>
<dbReference type="InterPro" id="IPR019374">
    <property type="entry name" value="Ribosomal_mS22"/>
</dbReference>
<gene>
    <name evidence="1" type="ORF">DGYR_LOCUS2298</name>
</gene>
<dbReference type="Proteomes" id="UP000549394">
    <property type="component" value="Unassembled WGS sequence"/>
</dbReference>
<dbReference type="EMBL" id="CAJFCJ010000003">
    <property type="protein sequence ID" value="CAD5113273.1"/>
    <property type="molecule type" value="Genomic_DNA"/>
</dbReference>
<proteinExistence type="predicted"/>
<dbReference type="GO" id="GO:0005763">
    <property type="term" value="C:mitochondrial small ribosomal subunit"/>
    <property type="evidence" value="ECO:0007669"/>
    <property type="project" value="TreeGrafter"/>
</dbReference>
<dbReference type="PANTHER" id="PTHR13071:SF4">
    <property type="entry name" value="SMALL RIBOSOMAL SUBUNIT PROTEIN MS22"/>
    <property type="match status" value="1"/>
</dbReference>
<protein>
    <submittedName>
        <fullName evidence="1">DgyrCDS2453</fullName>
    </submittedName>
</protein>
<dbReference type="PANTHER" id="PTHR13071">
    <property type="entry name" value="MITOCHONDRIAL 28S RIBOSOMAL PROTEIN S22"/>
    <property type="match status" value="1"/>
</dbReference>
<organism evidence="1 2">
    <name type="scientific">Dimorphilus gyrociliatus</name>
    <dbReference type="NCBI Taxonomy" id="2664684"/>
    <lineage>
        <taxon>Eukaryota</taxon>
        <taxon>Metazoa</taxon>
        <taxon>Spiralia</taxon>
        <taxon>Lophotrochozoa</taxon>
        <taxon>Annelida</taxon>
        <taxon>Polychaeta</taxon>
        <taxon>Polychaeta incertae sedis</taxon>
        <taxon>Dinophilidae</taxon>
        <taxon>Dimorphilus</taxon>
    </lineage>
</organism>
<name>A0A7I8VAJ8_9ANNE</name>
<dbReference type="Pfam" id="PF10245">
    <property type="entry name" value="MRP-S22"/>
    <property type="match status" value="1"/>
</dbReference>
<reference evidence="1 2" key="1">
    <citation type="submission" date="2020-08" db="EMBL/GenBank/DDBJ databases">
        <authorList>
            <person name="Hejnol A."/>
        </authorList>
    </citation>
    <scope>NUCLEOTIDE SEQUENCE [LARGE SCALE GENOMIC DNA]</scope>
</reference>